<dbReference type="OrthoDB" id="2131431at2759"/>
<feature type="transmembrane region" description="Helical" evidence="1">
    <location>
        <begin position="123"/>
        <end position="147"/>
    </location>
</feature>
<comment type="caution">
    <text evidence="2">The sequence shown here is derived from an EMBL/GenBank/DDBJ whole genome shotgun (WGS) entry which is preliminary data.</text>
</comment>
<organism evidence="2 3">
    <name type="scientific">Glomus cerebriforme</name>
    <dbReference type="NCBI Taxonomy" id="658196"/>
    <lineage>
        <taxon>Eukaryota</taxon>
        <taxon>Fungi</taxon>
        <taxon>Fungi incertae sedis</taxon>
        <taxon>Mucoromycota</taxon>
        <taxon>Glomeromycotina</taxon>
        <taxon>Glomeromycetes</taxon>
        <taxon>Glomerales</taxon>
        <taxon>Glomeraceae</taxon>
        <taxon>Glomus</taxon>
    </lineage>
</organism>
<sequence length="333" mass="38716">MVELDNNYARMCRFDQSINRTYCVCDFRINIHRCDHNEFFVSASWITLVLALINSAFGAIFLYYLVKIKRQPFFLPFTRERGIIRPKPIHTFHLLVLTYNLALAFNVICLITESYPRVMWAELGCFLPLAICGSLAIFNPLSLVYSTPSESGDPDRSIAPNKKFLDIVGFVFIIHPYILFIPSVILSGYYSDINDFENARLISIINYKIKVMKQNDDNDNNYDINIWKRAKKNINSPMLYLIGGTIFQIILSTAFAVSYKEITIFIDGINILYYICWNIFIPFAGLISEISFLYNILFLNKKPKWWSILKNNSQQNQIKNYEFNINNSNNISI</sequence>
<feature type="transmembrane region" description="Helical" evidence="1">
    <location>
        <begin position="92"/>
        <end position="111"/>
    </location>
</feature>
<dbReference type="Proteomes" id="UP000265703">
    <property type="component" value="Unassembled WGS sequence"/>
</dbReference>
<dbReference type="AlphaFoldDB" id="A0A397TLM6"/>
<feature type="transmembrane region" description="Helical" evidence="1">
    <location>
        <begin position="167"/>
        <end position="190"/>
    </location>
</feature>
<proteinExistence type="predicted"/>
<accession>A0A397TLM6</accession>
<evidence type="ECO:0008006" key="4">
    <source>
        <dbReference type="Google" id="ProtNLM"/>
    </source>
</evidence>
<reference evidence="2 3" key="1">
    <citation type="submission" date="2018-06" db="EMBL/GenBank/DDBJ databases">
        <title>Comparative genomics reveals the genomic features of Rhizophagus irregularis, R. cerebriforme, R. diaphanum and Gigaspora rosea, and their symbiotic lifestyle signature.</title>
        <authorList>
            <person name="Morin E."/>
            <person name="San Clemente H."/>
            <person name="Chen E.C.H."/>
            <person name="De La Providencia I."/>
            <person name="Hainaut M."/>
            <person name="Kuo A."/>
            <person name="Kohler A."/>
            <person name="Murat C."/>
            <person name="Tang N."/>
            <person name="Roy S."/>
            <person name="Loubradou J."/>
            <person name="Henrissat B."/>
            <person name="Grigoriev I.V."/>
            <person name="Corradi N."/>
            <person name="Roux C."/>
            <person name="Martin F.M."/>
        </authorList>
    </citation>
    <scope>NUCLEOTIDE SEQUENCE [LARGE SCALE GENOMIC DNA]</scope>
    <source>
        <strain evidence="2 3">DAOM 227022</strain>
    </source>
</reference>
<feature type="transmembrane region" description="Helical" evidence="1">
    <location>
        <begin position="271"/>
        <end position="297"/>
    </location>
</feature>
<name>A0A397TLM6_9GLOM</name>
<keyword evidence="1" id="KW-1133">Transmembrane helix</keyword>
<dbReference type="EMBL" id="QKYT01000055">
    <property type="protein sequence ID" value="RIA95754.1"/>
    <property type="molecule type" value="Genomic_DNA"/>
</dbReference>
<feature type="transmembrane region" description="Helical" evidence="1">
    <location>
        <begin position="39"/>
        <end position="66"/>
    </location>
</feature>
<protein>
    <recommendedName>
        <fullName evidence="4">G-protein coupled receptors family 1 profile domain-containing protein</fullName>
    </recommendedName>
</protein>
<feature type="transmembrane region" description="Helical" evidence="1">
    <location>
        <begin position="238"/>
        <end position="259"/>
    </location>
</feature>
<gene>
    <name evidence="2" type="ORF">C1645_816192</name>
</gene>
<evidence type="ECO:0000313" key="2">
    <source>
        <dbReference type="EMBL" id="RIA95754.1"/>
    </source>
</evidence>
<evidence type="ECO:0000256" key="1">
    <source>
        <dbReference type="SAM" id="Phobius"/>
    </source>
</evidence>
<keyword evidence="3" id="KW-1185">Reference proteome</keyword>
<keyword evidence="1" id="KW-0472">Membrane</keyword>
<evidence type="ECO:0000313" key="3">
    <source>
        <dbReference type="Proteomes" id="UP000265703"/>
    </source>
</evidence>
<keyword evidence="1" id="KW-0812">Transmembrane</keyword>